<dbReference type="PIRSF" id="PIRSF012939">
    <property type="entry name" value="Transpt_NO3_Nar2"/>
    <property type="match status" value="1"/>
</dbReference>
<keyword evidence="1" id="KW-0732">Signal</keyword>
<dbReference type="PANTHER" id="PTHR34806:SF1">
    <property type="entry name" value="HIGH-AFFINITY NITRATE TRANSPORTER 3.1"/>
    <property type="match status" value="1"/>
</dbReference>
<dbReference type="AlphaFoldDB" id="A0A8B8JMT2"/>
<dbReference type="Proteomes" id="UP000694853">
    <property type="component" value="Unplaced"/>
</dbReference>
<keyword evidence="1" id="KW-0812">Transmembrane</keyword>
<keyword evidence="1" id="KW-0472">Membrane</keyword>
<keyword evidence="2" id="KW-1185">Reference proteome</keyword>
<accession>A0A8B8JMT2</accession>
<feature type="signal peptide" evidence="1">
    <location>
        <begin position="1"/>
        <end position="22"/>
    </location>
</feature>
<keyword evidence="1" id="KW-1003">Cell membrane</keyword>
<evidence type="ECO:0000313" key="3">
    <source>
        <dbReference type="RefSeq" id="XP_027332752.1"/>
    </source>
</evidence>
<sequence length="209" mass="23156">MATHGLLVASLVLCSIAGTCYGSVLFSSLKRTLDVTASPKQGQVLRAGVDKITVTWALNKTVPAGTDSTYKTIEVKLCYAPVSQHDRAWRKTEDNLSRDKTCQYKIVARPYDALNKTVQGFGWVIERDVPTATFFVRAYAHDSNDVEMGYGQTTDAKKTTNFFQIHSISGRHASLDICSVCFSVFSVVSLFVFFYIEKRKGKASSTQNK</sequence>
<keyword evidence="1" id="KW-1133">Transmembrane helix</keyword>
<feature type="transmembrane region" description="Helical" evidence="1">
    <location>
        <begin position="173"/>
        <end position="196"/>
    </location>
</feature>
<dbReference type="GO" id="GO:0042128">
    <property type="term" value="P:nitrate assimilation"/>
    <property type="evidence" value="ECO:0007669"/>
    <property type="project" value="UniProtKB-UniRule"/>
</dbReference>
<reference evidence="3" key="2">
    <citation type="submission" date="2025-08" db="UniProtKB">
        <authorList>
            <consortium name="RefSeq"/>
        </authorList>
    </citation>
    <scope>IDENTIFICATION</scope>
    <source>
        <tissue evidence="3">Young leaves</tissue>
    </source>
</reference>
<dbReference type="GO" id="GO:0005886">
    <property type="term" value="C:plasma membrane"/>
    <property type="evidence" value="ECO:0007669"/>
    <property type="project" value="UniProtKB-UniRule"/>
</dbReference>
<evidence type="ECO:0000256" key="1">
    <source>
        <dbReference type="PIRNR" id="PIRNR012939"/>
    </source>
</evidence>
<keyword evidence="1" id="KW-0534">Nitrate assimilation</keyword>
<feature type="chain" id="PRO_5034355442" description="High-affinity nitrate transporter" evidence="1">
    <location>
        <begin position="23"/>
        <end position="209"/>
    </location>
</feature>
<dbReference type="PANTHER" id="PTHR34806">
    <property type="entry name" value="HIGH-AFFINITY NITRATE TRANSPORTER 3.2"/>
    <property type="match status" value="1"/>
</dbReference>
<comment type="similarity">
    <text evidence="1">Belongs to the NAR2 family.</text>
</comment>
<proteinExistence type="inferred from homology"/>
<dbReference type="GeneID" id="113847704"/>
<evidence type="ECO:0000313" key="2">
    <source>
        <dbReference type="Proteomes" id="UP000694853"/>
    </source>
</evidence>
<dbReference type="RefSeq" id="XP_027332752.1">
    <property type="nucleotide sequence ID" value="XM_027476951.1"/>
</dbReference>
<dbReference type="GO" id="GO:0010167">
    <property type="term" value="P:response to nitrate"/>
    <property type="evidence" value="ECO:0007669"/>
    <property type="project" value="UniProtKB-UniRule"/>
</dbReference>
<dbReference type="Pfam" id="PF16974">
    <property type="entry name" value="NAR2"/>
    <property type="match status" value="1"/>
</dbReference>
<protein>
    <recommendedName>
        <fullName evidence="1">High-affinity nitrate transporter</fullName>
    </recommendedName>
</protein>
<comment type="function">
    <text evidence="1">Involved in nitrate transport.</text>
</comment>
<organism evidence="2 3">
    <name type="scientific">Abrus precatorius</name>
    <name type="common">Indian licorice</name>
    <name type="synonym">Glycine abrus</name>
    <dbReference type="NCBI Taxonomy" id="3816"/>
    <lineage>
        <taxon>Eukaryota</taxon>
        <taxon>Viridiplantae</taxon>
        <taxon>Streptophyta</taxon>
        <taxon>Embryophyta</taxon>
        <taxon>Tracheophyta</taxon>
        <taxon>Spermatophyta</taxon>
        <taxon>Magnoliopsida</taxon>
        <taxon>eudicotyledons</taxon>
        <taxon>Gunneridae</taxon>
        <taxon>Pentapetalae</taxon>
        <taxon>rosids</taxon>
        <taxon>fabids</taxon>
        <taxon>Fabales</taxon>
        <taxon>Fabaceae</taxon>
        <taxon>Papilionoideae</taxon>
        <taxon>50 kb inversion clade</taxon>
        <taxon>NPAAA clade</taxon>
        <taxon>indigoferoid/millettioid clade</taxon>
        <taxon>Abreae</taxon>
        <taxon>Abrus</taxon>
    </lineage>
</organism>
<dbReference type="OrthoDB" id="2015470at2759"/>
<dbReference type="GO" id="GO:0015112">
    <property type="term" value="F:nitrate transmembrane transporter activity"/>
    <property type="evidence" value="ECO:0007669"/>
    <property type="project" value="TreeGrafter"/>
</dbReference>
<reference evidence="2" key="1">
    <citation type="journal article" date="2019" name="Toxins">
        <title>Detection of Abrin-Like and Prepropulchellin-Like Toxin Genes and Transcripts Using Whole Genome Sequencing and Full-Length Transcript Sequencing of Abrus precatorius.</title>
        <authorList>
            <person name="Hovde B.T."/>
            <person name="Daligault H.E."/>
            <person name="Hanschen E.R."/>
            <person name="Kunde Y.A."/>
            <person name="Johnson M.B."/>
            <person name="Starkenburg S.R."/>
            <person name="Johnson S.L."/>
        </authorList>
    </citation>
    <scope>NUCLEOTIDE SEQUENCE [LARGE SCALE GENOMIC DNA]</scope>
</reference>
<dbReference type="InterPro" id="IPR016605">
    <property type="entry name" value="Transptr_NO3_Nar2"/>
</dbReference>
<gene>
    <name evidence="3" type="primary">LOC113847704</name>
</gene>
<name>A0A8B8JMT2_ABRPR</name>
<dbReference type="KEGG" id="aprc:113847704"/>